<keyword evidence="1" id="KW-0472">Membrane</keyword>
<organism evidence="2">
    <name type="scientific">Clostridium botulinum B str. Osaka05</name>
    <dbReference type="NCBI Taxonomy" id="1407017"/>
    <lineage>
        <taxon>Bacteria</taxon>
        <taxon>Bacillati</taxon>
        <taxon>Bacillota</taxon>
        <taxon>Clostridia</taxon>
        <taxon>Eubacteriales</taxon>
        <taxon>Clostridiaceae</taxon>
        <taxon>Clostridium</taxon>
    </lineage>
</organism>
<evidence type="ECO:0000313" key="2">
    <source>
        <dbReference type="EMBL" id="GAE02820.1"/>
    </source>
</evidence>
<keyword evidence="1" id="KW-0812">Transmembrane</keyword>
<sequence>MGNGYKKILWGIVIITFNVDLGIIKILPPFIGFIIILSGISSLYKESQIESFNKAKIFAIIISIIAIIGEIMRFFSIELSSFFIFNGVCIVFSKIIELLMFYKLFDGSIEYLNDNNQCDLACENIKKLRFYIIASVINIIFLNITLISNIKILNIIVLVMLIILRTYLMVLISSFKNVVV</sequence>
<feature type="transmembrane region" description="Helical" evidence="1">
    <location>
        <begin position="26"/>
        <end position="45"/>
    </location>
</feature>
<feature type="transmembrane region" description="Helical" evidence="1">
    <location>
        <begin position="128"/>
        <end position="146"/>
    </location>
</feature>
<dbReference type="RefSeq" id="WP_030035604.1">
    <property type="nucleotide sequence ID" value="NZ_DF384213.1"/>
</dbReference>
<feature type="transmembrane region" description="Helical" evidence="1">
    <location>
        <begin position="152"/>
        <end position="172"/>
    </location>
</feature>
<dbReference type="AlphaFoldDB" id="A0A0S6U6K6"/>
<proteinExistence type="predicted"/>
<dbReference type="EMBL" id="DF384213">
    <property type="protein sequence ID" value="GAE02820.1"/>
    <property type="molecule type" value="Genomic_DNA"/>
</dbReference>
<evidence type="ECO:0000256" key="1">
    <source>
        <dbReference type="SAM" id="Phobius"/>
    </source>
</evidence>
<feature type="transmembrane region" description="Helical" evidence="1">
    <location>
        <begin position="82"/>
        <end position="102"/>
    </location>
</feature>
<accession>A0A0S6U6K6</accession>
<gene>
    <name evidence="2" type="ORF">CBO05C_2510</name>
</gene>
<reference evidence="2" key="1">
    <citation type="submission" date="2013-10" db="EMBL/GenBank/DDBJ databases">
        <title>Draft genome sequence of Clostridium botulinum type B strain Osaka05.</title>
        <authorList>
            <person name="Sakaguchi Y."/>
            <person name="Hosomi K."/>
            <person name="Uchiyama J."/>
            <person name="Ogura Y."/>
            <person name="Sakaguchi M."/>
            <person name="Kohda T."/>
            <person name="Mukamoto M."/>
            <person name="Misawa N."/>
            <person name="Matsuzaki S."/>
            <person name="Hayashi T."/>
            <person name="Kozaki S."/>
        </authorList>
    </citation>
    <scope>NUCLEOTIDE SEQUENCE</scope>
    <source>
        <strain evidence="2">Osaka05</strain>
    </source>
</reference>
<protein>
    <submittedName>
        <fullName evidence="2">Uncharacterized protein</fullName>
    </submittedName>
</protein>
<feature type="transmembrane region" description="Helical" evidence="1">
    <location>
        <begin position="57"/>
        <end position="76"/>
    </location>
</feature>
<dbReference type="HOGENOM" id="CLU_1452119_0_0_9"/>
<dbReference type="Proteomes" id="UP000054164">
    <property type="component" value="Unassembled WGS sequence"/>
</dbReference>
<keyword evidence="1" id="KW-1133">Transmembrane helix</keyword>
<name>A0A0S6U6K6_CLOBO</name>